<dbReference type="Proteomes" id="UP000231292">
    <property type="component" value="Unassembled WGS sequence"/>
</dbReference>
<reference evidence="8 9" key="1">
    <citation type="submission" date="2017-09" db="EMBL/GenBank/DDBJ databases">
        <title>Depth-based differentiation of microbial function through sediment-hosted aquifers and enrichment of novel symbionts in the deep terrestrial subsurface.</title>
        <authorList>
            <person name="Probst A.J."/>
            <person name="Ladd B."/>
            <person name="Jarett J.K."/>
            <person name="Geller-Mcgrath D.E."/>
            <person name="Sieber C.M."/>
            <person name="Emerson J.B."/>
            <person name="Anantharaman K."/>
            <person name="Thomas B.C."/>
            <person name="Malmstrom R."/>
            <person name="Stieglmeier M."/>
            <person name="Klingl A."/>
            <person name="Woyke T."/>
            <person name="Ryan C.M."/>
            <person name="Banfield J.F."/>
        </authorList>
    </citation>
    <scope>NUCLEOTIDE SEQUENCE [LARGE SCALE GENOMIC DNA]</scope>
    <source>
        <strain evidence="8">CG23_combo_of_CG06-09_8_20_14_all_41_10</strain>
    </source>
</reference>
<dbReference type="GO" id="GO:0019288">
    <property type="term" value="P:isopentenyl diphosphate biosynthetic process, methylerythritol 4-phosphate pathway"/>
    <property type="evidence" value="ECO:0007669"/>
    <property type="project" value="UniProtKB-UniRule"/>
</dbReference>
<dbReference type="NCBIfam" id="TIGR00453">
    <property type="entry name" value="ispD"/>
    <property type="match status" value="1"/>
</dbReference>
<keyword evidence="6 7" id="KW-0414">Isoprene biosynthesis</keyword>
<dbReference type="InterPro" id="IPR018294">
    <property type="entry name" value="ISPD_synthase_CS"/>
</dbReference>
<feature type="site" description="Positions MEP for the nucleophilic attack" evidence="7">
    <location>
        <position position="171"/>
    </location>
</feature>
<dbReference type="AlphaFoldDB" id="A0A2G9YJ96"/>
<comment type="caution">
    <text evidence="8">The sequence shown here is derived from an EMBL/GenBank/DDBJ whole genome shotgun (WGS) entry which is preliminary data.</text>
</comment>
<evidence type="ECO:0000256" key="3">
    <source>
        <dbReference type="ARBA" id="ARBA00009789"/>
    </source>
</evidence>
<gene>
    <name evidence="7 8" type="primary">ispD</name>
    <name evidence="8" type="ORF">COX41_03765</name>
</gene>
<evidence type="ECO:0000313" key="8">
    <source>
        <dbReference type="EMBL" id="PIP19284.1"/>
    </source>
</evidence>
<dbReference type="InterPro" id="IPR050088">
    <property type="entry name" value="IspD/TarI_cytidylyltransf_bact"/>
</dbReference>
<keyword evidence="5 7" id="KW-0548">Nucleotidyltransferase</keyword>
<dbReference type="UniPathway" id="UPA00056">
    <property type="reaction ID" value="UER00093"/>
</dbReference>
<evidence type="ECO:0000256" key="4">
    <source>
        <dbReference type="ARBA" id="ARBA00022679"/>
    </source>
</evidence>
<dbReference type="GO" id="GO:0050518">
    <property type="term" value="F:2-C-methyl-D-erythritol 4-phosphate cytidylyltransferase activity"/>
    <property type="evidence" value="ECO:0007669"/>
    <property type="project" value="UniProtKB-UniRule"/>
</dbReference>
<dbReference type="Pfam" id="PF01128">
    <property type="entry name" value="IspD"/>
    <property type="match status" value="1"/>
</dbReference>
<dbReference type="PANTHER" id="PTHR32125:SF4">
    <property type="entry name" value="2-C-METHYL-D-ERYTHRITOL 4-PHOSPHATE CYTIDYLYLTRANSFERASE, CHLOROPLASTIC"/>
    <property type="match status" value="1"/>
</dbReference>
<feature type="site" description="Transition state stabilizer" evidence="7">
    <location>
        <position position="37"/>
    </location>
</feature>
<proteinExistence type="inferred from homology"/>
<dbReference type="SUPFAM" id="SSF53448">
    <property type="entry name" value="Nucleotide-diphospho-sugar transferases"/>
    <property type="match status" value="1"/>
</dbReference>
<feature type="site" description="Positions MEP for the nucleophilic attack" evidence="7">
    <location>
        <position position="225"/>
    </location>
</feature>
<sequence>MYVSAIVLAAGKGLRFSRPDRRGIPRRYVGRNPKIPKPLIKINSKPVIIYSLNTLSKHPAVKDIIVVVNALNQKDIVRKIRQYAITKVRQIVLGGKERQDSVRNGLKAMDSSTDLVLIHDAVRPFIMKGGISSVIKEAQNCGAAILGVPVKATIKSVASCQSSVVSKTLNRENLWEIQTPQVFRKDLILEAYKRFGDREVTDDAALVEKLGAKVKLVRGSYFNLKITTPEDLVIAEAIVKRLR</sequence>
<dbReference type="FunFam" id="3.90.550.10:FF:000003">
    <property type="entry name" value="2-C-methyl-D-erythritol 4-phosphate cytidylyltransferase"/>
    <property type="match status" value="1"/>
</dbReference>
<dbReference type="HAMAP" id="MF_00108">
    <property type="entry name" value="IspD"/>
    <property type="match status" value="1"/>
</dbReference>
<dbReference type="PANTHER" id="PTHR32125">
    <property type="entry name" value="2-C-METHYL-D-ERYTHRITOL 4-PHOSPHATE CYTIDYLYLTRANSFERASE, CHLOROPLASTIC"/>
    <property type="match status" value="1"/>
</dbReference>
<evidence type="ECO:0000313" key="9">
    <source>
        <dbReference type="Proteomes" id="UP000231292"/>
    </source>
</evidence>
<evidence type="ECO:0000256" key="6">
    <source>
        <dbReference type="ARBA" id="ARBA00023229"/>
    </source>
</evidence>
<dbReference type="InterPro" id="IPR001228">
    <property type="entry name" value="IspD"/>
</dbReference>
<evidence type="ECO:0000256" key="5">
    <source>
        <dbReference type="ARBA" id="ARBA00022695"/>
    </source>
</evidence>
<organism evidence="8 9">
    <name type="scientific">Candidatus Sherwoodlollariibacterium unditelluris</name>
    <dbReference type="NCBI Taxonomy" id="1974757"/>
    <lineage>
        <taxon>Bacteria</taxon>
        <taxon>Pseudomonadati</taxon>
        <taxon>Candidatus Omnitrophota</taxon>
        <taxon>Candidatus Sherwoodlollariibacterium</taxon>
    </lineage>
</organism>
<dbReference type="PROSITE" id="PS01295">
    <property type="entry name" value="ISPD"/>
    <property type="match status" value="1"/>
</dbReference>
<comment type="function">
    <text evidence="7">Catalyzes the formation of 4-diphosphocytidyl-2-C-methyl-D-erythritol from CTP and 2-C-methyl-D-erythritol 4-phosphate (MEP).</text>
</comment>
<evidence type="ECO:0000256" key="7">
    <source>
        <dbReference type="HAMAP-Rule" id="MF_00108"/>
    </source>
</evidence>
<dbReference type="CDD" id="cd02516">
    <property type="entry name" value="CDP-ME_synthetase"/>
    <property type="match status" value="1"/>
</dbReference>
<comment type="similarity">
    <text evidence="3 7">Belongs to the IspD/TarI cytidylyltransferase family. IspD subfamily.</text>
</comment>
<name>A0A2G9YJ96_9BACT</name>
<keyword evidence="4 7" id="KW-0808">Transferase</keyword>
<protein>
    <recommendedName>
        <fullName evidence="7">2-C-methyl-D-erythritol 4-phosphate cytidylyltransferase</fullName>
        <ecNumber evidence="7">2.7.7.60</ecNumber>
    </recommendedName>
    <alternativeName>
        <fullName evidence="7">4-diphosphocytidyl-2C-methyl-D-erythritol synthase</fullName>
    </alternativeName>
    <alternativeName>
        <fullName evidence="7">MEP cytidylyltransferase</fullName>
        <shortName evidence="7">MCT</shortName>
    </alternativeName>
</protein>
<dbReference type="Gene3D" id="3.90.550.10">
    <property type="entry name" value="Spore Coat Polysaccharide Biosynthesis Protein SpsA, Chain A"/>
    <property type="match status" value="1"/>
</dbReference>
<accession>A0A2G9YJ96</accession>
<evidence type="ECO:0000256" key="2">
    <source>
        <dbReference type="ARBA" id="ARBA00004787"/>
    </source>
</evidence>
<dbReference type="EMBL" id="PCRK01000093">
    <property type="protein sequence ID" value="PIP19284.1"/>
    <property type="molecule type" value="Genomic_DNA"/>
</dbReference>
<dbReference type="EC" id="2.7.7.60" evidence="7"/>
<comment type="catalytic activity">
    <reaction evidence="1 7">
        <text>2-C-methyl-D-erythritol 4-phosphate + CTP + H(+) = 4-CDP-2-C-methyl-D-erythritol + diphosphate</text>
        <dbReference type="Rhea" id="RHEA:13429"/>
        <dbReference type="ChEBI" id="CHEBI:15378"/>
        <dbReference type="ChEBI" id="CHEBI:33019"/>
        <dbReference type="ChEBI" id="CHEBI:37563"/>
        <dbReference type="ChEBI" id="CHEBI:57823"/>
        <dbReference type="ChEBI" id="CHEBI:58262"/>
        <dbReference type="EC" id="2.7.7.60"/>
    </reaction>
</comment>
<dbReference type="InterPro" id="IPR029044">
    <property type="entry name" value="Nucleotide-diphossugar_trans"/>
</dbReference>
<evidence type="ECO:0000256" key="1">
    <source>
        <dbReference type="ARBA" id="ARBA00001282"/>
    </source>
</evidence>
<dbReference type="InterPro" id="IPR034683">
    <property type="entry name" value="IspD/TarI"/>
</dbReference>
<feature type="site" description="Transition state stabilizer" evidence="7">
    <location>
        <position position="15"/>
    </location>
</feature>
<comment type="pathway">
    <text evidence="2 7">Isoprenoid biosynthesis; isopentenyl diphosphate biosynthesis via DXP pathway; isopentenyl diphosphate from 1-deoxy-D-xylulose 5-phosphate: step 2/6.</text>
</comment>